<evidence type="ECO:0000313" key="6">
    <source>
        <dbReference type="Proteomes" id="UP001162162"/>
    </source>
</evidence>
<gene>
    <name evidence="5" type="ORF">NQ318_014592</name>
</gene>
<comment type="caution">
    <text evidence="5">The sequence shown here is derived from an EMBL/GenBank/DDBJ whole genome shotgun (WGS) entry which is preliminary data.</text>
</comment>
<dbReference type="Proteomes" id="UP001162162">
    <property type="component" value="Unassembled WGS sequence"/>
</dbReference>
<dbReference type="PROSITE" id="PS00018">
    <property type="entry name" value="EF_HAND_1"/>
    <property type="match status" value="1"/>
</dbReference>
<evidence type="ECO:0000259" key="4">
    <source>
        <dbReference type="PROSITE" id="PS50222"/>
    </source>
</evidence>
<dbReference type="AlphaFoldDB" id="A0AAV8ZD96"/>
<evidence type="ECO:0000256" key="2">
    <source>
        <dbReference type="ARBA" id="ARBA00022737"/>
    </source>
</evidence>
<organism evidence="5 6">
    <name type="scientific">Aromia moschata</name>
    <dbReference type="NCBI Taxonomy" id="1265417"/>
    <lineage>
        <taxon>Eukaryota</taxon>
        <taxon>Metazoa</taxon>
        <taxon>Ecdysozoa</taxon>
        <taxon>Arthropoda</taxon>
        <taxon>Hexapoda</taxon>
        <taxon>Insecta</taxon>
        <taxon>Pterygota</taxon>
        <taxon>Neoptera</taxon>
        <taxon>Endopterygota</taxon>
        <taxon>Coleoptera</taxon>
        <taxon>Polyphaga</taxon>
        <taxon>Cucujiformia</taxon>
        <taxon>Chrysomeloidea</taxon>
        <taxon>Cerambycidae</taxon>
        <taxon>Cerambycinae</taxon>
        <taxon>Callichromatini</taxon>
        <taxon>Aromia</taxon>
    </lineage>
</organism>
<dbReference type="PANTHER" id="PTHR23055:SF190">
    <property type="entry name" value="AT17667P-RELATED"/>
    <property type="match status" value="1"/>
</dbReference>
<evidence type="ECO:0000256" key="1">
    <source>
        <dbReference type="ARBA" id="ARBA00022723"/>
    </source>
</evidence>
<evidence type="ECO:0000256" key="3">
    <source>
        <dbReference type="ARBA" id="ARBA00022837"/>
    </source>
</evidence>
<keyword evidence="2" id="KW-0677">Repeat</keyword>
<dbReference type="InterPro" id="IPR011992">
    <property type="entry name" value="EF-hand-dom_pair"/>
</dbReference>
<dbReference type="Gene3D" id="1.10.238.10">
    <property type="entry name" value="EF-hand"/>
    <property type="match status" value="1"/>
</dbReference>
<dbReference type="SUPFAM" id="SSF47473">
    <property type="entry name" value="EF-hand"/>
    <property type="match status" value="1"/>
</dbReference>
<dbReference type="GO" id="GO:0005509">
    <property type="term" value="F:calcium ion binding"/>
    <property type="evidence" value="ECO:0007669"/>
    <property type="project" value="InterPro"/>
</dbReference>
<feature type="domain" description="EF-hand" evidence="4">
    <location>
        <begin position="169"/>
        <end position="204"/>
    </location>
</feature>
<dbReference type="Pfam" id="PF13499">
    <property type="entry name" value="EF-hand_7"/>
    <property type="match status" value="1"/>
</dbReference>
<dbReference type="PANTHER" id="PTHR23055">
    <property type="entry name" value="CALCIUM BINDING PROTEINS"/>
    <property type="match status" value="1"/>
</dbReference>
<reference evidence="5" key="1">
    <citation type="journal article" date="2023" name="Insect Mol. Biol.">
        <title>Genome sequencing provides insights into the evolution of gene families encoding plant cell wall-degrading enzymes in longhorned beetles.</title>
        <authorList>
            <person name="Shin N.R."/>
            <person name="Okamura Y."/>
            <person name="Kirsch R."/>
            <person name="Pauchet Y."/>
        </authorList>
    </citation>
    <scope>NUCLEOTIDE SEQUENCE</scope>
    <source>
        <strain evidence="5">AMC_N1</strain>
    </source>
</reference>
<dbReference type="InterPro" id="IPR018247">
    <property type="entry name" value="EF_Hand_1_Ca_BS"/>
</dbReference>
<evidence type="ECO:0000313" key="5">
    <source>
        <dbReference type="EMBL" id="KAJ8961349.1"/>
    </source>
</evidence>
<name>A0AAV8ZD96_9CUCU</name>
<sequence>MGKGKKLQVKKDFGEILDSSMDTMEETRFRKRNQNLMVKLSRKYHFNFTEVERLLLIYYKLSKESKDPRVGVDKTQFRDVLHCALDMTDDSLMDRIFLALDKGPSAFISMETWIASLSVFLRGTFEEHIHFCFSVYDIMGDGILSRDTMTNLLKNSIVSQTGDDDAEETARDMIEVITKKMDIDRDGKISFNDYKQSVVKQPMLLEVFGQCLPTRTDIHTFVTTFTNDIGKM</sequence>
<dbReference type="InterPro" id="IPR028846">
    <property type="entry name" value="Recoverin"/>
</dbReference>
<keyword evidence="1" id="KW-0479">Metal-binding</keyword>
<dbReference type="InterPro" id="IPR002048">
    <property type="entry name" value="EF_hand_dom"/>
</dbReference>
<proteinExistence type="predicted"/>
<dbReference type="EMBL" id="JAPWTK010000005">
    <property type="protein sequence ID" value="KAJ8961349.1"/>
    <property type="molecule type" value="Genomic_DNA"/>
</dbReference>
<keyword evidence="3" id="KW-0106">Calcium</keyword>
<accession>A0AAV8ZD96</accession>
<protein>
    <recommendedName>
        <fullName evidence="4">EF-hand domain-containing protein</fullName>
    </recommendedName>
</protein>
<dbReference type="PROSITE" id="PS50222">
    <property type="entry name" value="EF_HAND_2"/>
    <property type="match status" value="1"/>
</dbReference>
<keyword evidence="6" id="KW-1185">Reference proteome</keyword>